<evidence type="ECO:0000256" key="2">
    <source>
        <dbReference type="SAM" id="Coils"/>
    </source>
</evidence>
<dbReference type="InterPro" id="IPR001789">
    <property type="entry name" value="Sig_transdc_resp-reg_receiver"/>
</dbReference>
<protein>
    <submittedName>
        <fullName evidence="5">Response regulator</fullName>
    </submittedName>
</protein>
<dbReference type="Gene3D" id="1.10.3210.10">
    <property type="entry name" value="Hypothetical protein af1432"/>
    <property type="match status" value="1"/>
</dbReference>
<dbReference type="CDD" id="cd17569">
    <property type="entry name" value="REC_HupR-like"/>
    <property type="match status" value="1"/>
</dbReference>
<dbReference type="InterPro" id="IPR003607">
    <property type="entry name" value="HD/PDEase_dom"/>
</dbReference>
<feature type="modified residue" description="4-aspartylphosphate" evidence="1">
    <location>
        <position position="68"/>
    </location>
</feature>
<dbReference type="PROSITE" id="PS51832">
    <property type="entry name" value="HD_GYP"/>
    <property type="match status" value="1"/>
</dbReference>
<proteinExistence type="predicted"/>
<feature type="domain" description="HD-GYP" evidence="4">
    <location>
        <begin position="189"/>
        <end position="385"/>
    </location>
</feature>
<dbReference type="InterPro" id="IPR052020">
    <property type="entry name" value="Cyclic_di-GMP/3'3'-cGAMP_PDE"/>
</dbReference>
<keyword evidence="1" id="KW-0597">Phosphoprotein</keyword>
<evidence type="ECO:0000313" key="5">
    <source>
        <dbReference type="EMBL" id="MDV2077149.1"/>
    </source>
</evidence>
<dbReference type="SMART" id="SM00448">
    <property type="entry name" value="REC"/>
    <property type="match status" value="1"/>
</dbReference>
<dbReference type="PROSITE" id="PS50110">
    <property type="entry name" value="RESPONSE_REGULATORY"/>
    <property type="match status" value="1"/>
</dbReference>
<accession>A0ABU3VSA4</accession>
<keyword evidence="2" id="KW-0175">Coiled coil</keyword>
<keyword evidence="6" id="KW-1185">Reference proteome</keyword>
<dbReference type="SUPFAM" id="SSF109604">
    <property type="entry name" value="HD-domain/PDEase-like"/>
    <property type="match status" value="1"/>
</dbReference>
<dbReference type="InterPro" id="IPR011006">
    <property type="entry name" value="CheY-like_superfamily"/>
</dbReference>
<feature type="coiled-coil region" evidence="2">
    <location>
        <begin position="136"/>
        <end position="181"/>
    </location>
</feature>
<dbReference type="Pfam" id="PF13487">
    <property type="entry name" value="HD_5"/>
    <property type="match status" value="1"/>
</dbReference>
<comment type="caution">
    <text evidence="5">The sequence shown here is derived from an EMBL/GenBank/DDBJ whole genome shotgun (WGS) entry which is preliminary data.</text>
</comment>
<evidence type="ECO:0000259" key="4">
    <source>
        <dbReference type="PROSITE" id="PS51832"/>
    </source>
</evidence>
<dbReference type="CDD" id="cd00077">
    <property type="entry name" value="HDc"/>
    <property type="match status" value="1"/>
</dbReference>
<reference evidence="5 6" key="1">
    <citation type="submission" date="2023-10" db="EMBL/GenBank/DDBJ databases">
        <title>Characteristics and mechanism of a salt-tolerant marine origin heterotrophic nitrifying- aerobic denitrifying bacteria Marinobacter xestospongiae HN1.</title>
        <authorList>
            <person name="Qi R."/>
        </authorList>
    </citation>
    <scope>NUCLEOTIDE SEQUENCE [LARGE SCALE GENOMIC DNA]</scope>
    <source>
        <strain evidence="5 6">HN1</strain>
    </source>
</reference>
<evidence type="ECO:0000313" key="6">
    <source>
        <dbReference type="Proteomes" id="UP001269819"/>
    </source>
</evidence>
<gene>
    <name evidence="5" type="ORF">RYS15_00570</name>
</gene>
<organism evidence="5 6">
    <name type="scientific">Marinobacter xestospongiae</name>
    <dbReference type="NCBI Taxonomy" id="994319"/>
    <lineage>
        <taxon>Bacteria</taxon>
        <taxon>Pseudomonadati</taxon>
        <taxon>Pseudomonadota</taxon>
        <taxon>Gammaproteobacteria</taxon>
        <taxon>Pseudomonadales</taxon>
        <taxon>Marinobacteraceae</taxon>
        <taxon>Marinobacter</taxon>
    </lineage>
</organism>
<dbReference type="Proteomes" id="UP001269819">
    <property type="component" value="Unassembled WGS sequence"/>
</dbReference>
<dbReference type="Pfam" id="PF00072">
    <property type="entry name" value="Response_reg"/>
    <property type="match status" value="1"/>
</dbReference>
<evidence type="ECO:0000259" key="3">
    <source>
        <dbReference type="PROSITE" id="PS50110"/>
    </source>
</evidence>
<dbReference type="SUPFAM" id="SSF52172">
    <property type="entry name" value="CheY-like"/>
    <property type="match status" value="1"/>
</dbReference>
<sequence>MDSQVLAETNQSSKTKPFRLLFVDDEKAILSSLKRLMRRQDYDCYFAEDAQEGLAILEQEHIDLIVSDMRMPGMDGAAFLTEVKQRWPFSVRFLMTGFADMQATINALNHGGIHRYISKPWDEDGLLEAIQEGLRIIRLEREKKRLLDTTRRQNRELKQFNEELEQRVQERTREIEHKSALVKKAFQQLENSYDAFVRVFSTVINSRPQLQKGQSRQVADVARALARQQGLDRAQVAYIYYAGLLHEIGKLNLPDDLLSRAEVHLTHRDRPIYRQYPEMGEMYLTAITALAPTSRLIRHHMEAWNGSGFPDGLRGEAIDIGARILRVACDFVGLQSGLMAEDPLTKEQALEHIERHAGQRYDPEIASQLQSISDSLVMAMPGANEAVCTAIQLQPGMILTRDLVNRSGILLLSSGTTVNKHIINKLLQIESLESHKVTVYVSKQTAEGV</sequence>
<dbReference type="EMBL" id="JAWIIJ010000001">
    <property type="protein sequence ID" value="MDV2077149.1"/>
    <property type="molecule type" value="Genomic_DNA"/>
</dbReference>
<dbReference type="RefSeq" id="WP_316972151.1">
    <property type="nucleotide sequence ID" value="NZ_JAWIIJ010000001.1"/>
</dbReference>
<dbReference type="PANTHER" id="PTHR45228">
    <property type="entry name" value="CYCLIC DI-GMP PHOSPHODIESTERASE TM_0186-RELATED"/>
    <property type="match status" value="1"/>
</dbReference>
<feature type="domain" description="Response regulatory" evidence="3">
    <location>
        <begin position="19"/>
        <end position="134"/>
    </location>
</feature>
<name>A0ABU3VSA4_9GAMM</name>
<dbReference type="InterPro" id="IPR037522">
    <property type="entry name" value="HD_GYP_dom"/>
</dbReference>
<dbReference type="PANTHER" id="PTHR45228:SF8">
    <property type="entry name" value="TWO-COMPONENT RESPONSE REGULATOR-RELATED"/>
    <property type="match status" value="1"/>
</dbReference>
<dbReference type="Gene3D" id="3.40.50.2300">
    <property type="match status" value="1"/>
</dbReference>
<evidence type="ECO:0000256" key="1">
    <source>
        <dbReference type="PROSITE-ProRule" id="PRU00169"/>
    </source>
</evidence>